<dbReference type="PANTHER" id="PTHR15207:SF1">
    <property type="entry name" value="GASDERMIN-E"/>
    <property type="match status" value="1"/>
</dbReference>
<feature type="domain" description="Gasdermin pore forming" evidence="4">
    <location>
        <begin position="1"/>
        <end position="112"/>
    </location>
</feature>
<evidence type="ECO:0000259" key="4">
    <source>
        <dbReference type="Pfam" id="PF04598"/>
    </source>
</evidence>
<comment type="subcellular location">
    <subcellularLocation>
        <location evidence="1">Endomembrane system</location>
    </subcellularLocation>
</comment>
<comment type="similarity">
    <text evidence="2">Belongs to the gasdermin family.</text>
</comment>
<accession>A0A851NL88</accession>
<evidence type="ECO:0000313" key="5">
    <source>
        <dbReference type="EMBL" id="NXC43583.1"/>
    </source>
</evidence>
<feature type="non-terminal residue" evidence="5">
    <location>
        <position position="137"/>
    </location>
</feature>
<dbReference type="GO" id="GO:0005737">
    <property type="term" value="C:cytoplasm"/>
    <property type="evidence" value="ECO:0007669"/>
    <property type="project" value="TreeGrafter"/>
</dbReference>
<keyword evidence="3" id="KW-0472">Membrane</keyword>
<sequence>RMINLNSSLLQQVIERKREVLCILREKIVTTQKCTISEHIQTEEKISGLLGCSTKIVKVSVSDSGSMVKDSSVILEIPPATTIAYGVIELFIKRDGQFEFCLLDEQQGGFEKESTEDSTSSHSALFRDTLFLYQPDA</sequence>
<organism evidence="5 6">
    <name type="scientific">Penelope pileata</name>
    <dbReference type="NCBI Taxonomy" id="1118817"/>
    <lineage>
        <taxon>Eukaryota</taxon>
        <taxon>Metazoa</taxon>
        <taxon>Chordata</taxon>
        <taxon>Craniata</taxon>
        <taxon>Vertebrata</taxon>
        <taxon>Euteleostomi</taxon>
        <taxon>Archelosauria</taxon>
        <taxon>Archosauria</taxon>
        <taxon>Dinosauria</taxon>
        <taxon>Saurischia</taxon>
        <taxon>Theropoda</taxon>
        <taxon>Coelurosauria</taxon>
        <taxon>Aves</taxon>
        <taxon>Neognathae</taxon>
        <taxon>Galloanserae</taxon>
        <taxon>Galliformes</taxon>
        <taxon>Cracidae</taxon>
        <taxon>Penelope</taxon>
    </lineage>
</organism>
<dbReference type="InterPro" id="IPR040460">
    <property type="entry name" value="Gasdermin_pore"/>
</dbReference>
<feature type="non-terminal residue" evidence="5">
    <location>
        <position position="1"/>
    </location>
</feature>
<evidence type="ECO:0000313" key="6">
    <source>
        <dbReference type="Proteomes" id="UP000613066"/>
    </source>
</evidence>
<evidence type="ECO:0000256" key="3">
    <source>
        <dbReference type="ARBA" id="ARBA00023136"/>
    </source>
</evidence>
<dbReference type="OrthoDB" id="8815334at2759"/>
<name>A0A851NL88_9GALL</name>
<dbReference type="AlphaFoldDB" id="A0A851NL88"/>
<protein>
    <submittedName>
        <fullName evidence="5">GSDME protein</fullName>
    </submittedName>
</protein>
<dbReference type="InterPro" id="IPR042377">
    <property type="entry name" value="GSDME"/>
</dbReference>
<dbReference type="Proteomes" id="UP000613066">
    <property type="component" value="Unassembled WGS sequence"/>
</dbReference>
<comment type="caution">
    <text evidence="5">The sequence shown here is derived from an EMBL/GenBank/DDBJ whole genome shotgun (WGS) entry which is preliminary data.</text>
</comment>
<evidence type="ECO:0000256" key="1">
    <source>
        <dbReference type="ARBA" id="ARBA00004308"/>
    </source>
</evidence>
<proteinExistence type="inferred from homology"/>
<dbReference type="GO" id="GO:0012501">
    <property type="term" value="P:programmed cell death"/>
    <property type="evidence" value="ECO:0007669"/>
    <property type="project" value="InterPro"/>
</dbReference>
<keyword evidence="6" id="KW-1185">Reference proteome</keyword>
<evidence type="ECO:0000256" key="2">
    <source>
        <dbReference type="ARBA" id="ARBA00009279"/>
    </source>
</evidence>
<reference evidence="5" key="1">
    <citation type="submission" date="2019-09" db="EMBL/GenBank/DDBJ databases">
        <title>Bird 10,000 Genomes (B10K) Project - Family phase.</title>
        <authorList>
            <person name="Zhang G."/>
        </authorList>
    </citation>
    <scope>NUCLEOTIDE SEQUENCE</scope>
    <source>
        <strain evidence="5">B10K-DU-001-08</strain>
        <tissue evidence="5">Muscle</tissue>
    </source>
</reference>
<dbReference type="GO" id="GO:0012505">
    <property type="term" value="C:endomembrane system"/>
    <property type="evidence" value="ECO:0007669"/>
    <property type="project" value="UniProtKB-SubCell"/>
</dbReference>
<dbReference type="EMBL" id="WBMW01002721">
    <property type="protein sequence ID" value="NXC43583.1"/>
    <property type="molecule type" value="Genomic_DNA"/>
</dbReference>
<gene>
    <name evidence="5" type="primary">Gsdme</name>
    <name evidence="5" type="ORF">PENPIL_R10113</name>
</gene>
<dbReference type="Pfam" id="PF04598">
    <property type="entry name" value="Gasdermin"/>
    <property type="match status" value="1"/>
</dbReference>
<dbReference type="PANTHER" id="PTHR15207">
    <property type="entry name" value="NONSYNDROMIC HEARING IMPAIRMENT PROTEIN"/>
    <property type="match status" value="1"/>
</dbReference>